<dbReference type="EMBL" id="JBIAXI010000006">
    <property type="protein sequence ID" value="MFF4773389.1"/>
    <property type="molecule type" value="Genomic_DNA"/>
</dbReference>
<keyword evidence="1 4" id="KW-0808">Transferase</keyword>
<dbReference type="Proteomes" id="UP001602119">
    <property type="component" value="Unassembled WGS sequence"/>
</dbReference>
<sequence length="280" mass="30414">MLRTSASRVLDDNDREEVLALLDSDPVANVFVASRIRSVGLSPSRLGGQMWGYGPRGGLISLCYAGANLVPVNAGREAVHAFADRARKQGRRCSSIVGPATAVEQLWERLEPHWGPARAIRRAQPVMATSSAPAVEPDPLVRRVKPEEFGLLLPACVAMFTEEVGVSPDNGDGGALYRSRVAELIRIGRSLARIDDGRVVFKAEIGAVTPQACQIQGVWVDPELRGRGHASAGMAAVVEQALKYFAPLVSLYVNDYNMPARAVYRRVGFREVDTFMSVLF</sequence>
<dbReference type="InterPro" id="IPR025289">
    <property type="entry name" value="DUF4081"/>
</dbReference>
<reference evidence="4 5" key="1">
    <citation type="submission" date="2024-10" db="EMBL/GenBank/DDBJ databases">
        <title>The Natural Products Discovery Center: Release of the First 8490 Sequenced Strains for Exploring Actinobacteria Biosynthetic Diversity.</title>
        <authorList>
            <person name="Kalkreuter E."/>
            <person name="Kautsar S.A."/>
            <person name="Yang D."/>
            <person name="Bader C.D."/>
            <person name="Teijaro C.N."/>
            <person name="Fluegel L."/>
            <person name="Davis C.M."/>
            <person name="Simpson J.R."/>
            <person name="Lauterbach L."/>
            <person name="Steele A.D."/>
            <person name="Gui C."/>
            <person name="Meng S."/>
            <person name="Li G."/>
            <person name="Viehrig K."/>
            <person name="Ye F."/>
            <person name="Su P."/>
            <person name="Kiefer A.F."/>
            <person name="Nichols A."/>
            <person name="Cepeda A.J."/>
            <person name="Yan W."/>
            <person name="Fan B."/>
            <person name="Jiang Y."/>
            <person name="Adhikari A."/>
            <person name="Zheng C.-J."/>
            <person name="Schuster L."/>
            <person name="Cowan T.M."/>
            <person name="Smanski M.J."/>
            <person name="Chevrette M.G."/>
            <person name="De Carvalho L.P.S."/>
            <person name="Shen B."/>
        </authorList>
    </citation>
    <scope>NUCLEOTIDE SEQUENCE [LARGE SCALE GENOMIC DNA]</scope>
    <source>
        <strain evidence="4 5">NPDC001281</strain>
    </source>
</reference>
<accession>A0ABW6V256</accession>
<dbReference type="RefSeq" id="WP_066948547.1">
    <property type="nucleotide sequence ID" value="NZ_BBYK01000071.1"/>
</dbReference>
<evidence type="ECO:0000313" key="5">
    <source>
        <dbReference type="Proteomes" id="UP001602119"/>
    </source>
</evidence>
<organism evidence="4 5">
    <name type="scientific">Microtetraspora fusca</name>
    <dbReference type="NCBI Taxonomy" id="1997"/>
    <lineage>
        <taxon>Bacteria</taxon>
        <taxon>Bacillati</taxon>
        <taxon>Actinomycetota</taxon>
        <taxon>Actinomycetes</taxon>
        <taxon>Streptosporangiales</taxon>
        <taxon>Streptosporangiaceae</taxon>
        <taxon>Microtetraspora</taxon>
    </lineage>
</organism>
<dbReference type="Gene3D" id="3.40.630.30">
    <property type="match status" value="1"/>
</dbReference>
<dbReference type="PIRSF" id="PIRSF021603">
    <property type="entry name" value="UCP21603_acetyltransf"/>
    <property type="match status" value="1"/>
</dbReference>
<gene>
    <name evidence="4" type="ORF">ACFY05_11080</name>
</gene>
<protein>
    <submittedName>
        <fullName evidence="4">GNAT family N-acetyltransferase</fullName>
        <ecNumber evidence="4">2.3.1.-</ecNumber>
    </submittedName>
</protein>
<dbReference type="PANTHER" id="PTHR43877">
    <property type="entry name" value="AMINOALKYLPHOSPHONATE N-ACETYLTRANSFERASE-RELATED-RELATED"/>
    <property type="match status" value="1"/>
</dbReference>
<dbReference type="SUPFAM" id="SSF55729">
    <property type="entry name" value="Acyl-CoA N-acyltransferases (Nat)"/>
    <property type="match status" value="1"/>
</dbReference>
<dbReference type="Pfam" id="PF13312">
    <property type="entry name" value="DUF4081"/>
    <property type="match status" value="1"/>
</dbReference>
<evidence type="ECO:0000259" key="3">
    <source>
        <dbReference type="PROSITE" id="PS51186"/>
    </source>
</evidence>
<proteinExistence type="predicted"/>
<dbReference type="InterPro" id="IPR050832">
    <property type="entry name" value="Bact_Acetyltransf"/>
</dbReference>
<evidence type="ECO:0000256" key="1">
    <source>
        <dbReference type="ARBA" id="ARBA00022679"/>
    </source>
</evidence>
<dbReference type="GO" id="GO:0016746">
    <property type="term" value="F:acyltransferase activity"/>
    <property type="evidence" value="ECO:0007669"/>
    <property type="project" value="UniProtKB-KW"/>
</dbReference>
<name>A0ABW6V256_MICFU</name>
<keyword evidence="5" id="KW-1185">Reference proteome</keyword>
<dbReference type="InterPro" id="IPR016181">
    <property type="entry name" value="Acyl_CoA_acyltransferase"/>
</dbReference>
<keyword evidence="2 4" id="KW-0012">Acyltransferase</keyword>
<dbReference type="InterPro" id="IPR016794">
    <property type="entry name" value="UCP21603_acetyltransf"/>
</dbReference>
<dbReference type="Pfam" id="PF00583">
    <property type="entry name" value="Acetyltransf_1"/>
    <property type="match status" value="1"/>
</dbReference>
<dbReference type="PROSITE" id="PS51186">
    <property type="entry name" value="GNAT"/>
    <property type="match status" value="1"/>
</dbReference>
<comment type="caution">
    <text evidence="4">The sequence shown here is derived from an EMBL/GenBank/DDBJ whole genome shotgun (WGS) entry which is preliminary data.</text>
</comment>
<evidence type="ECO:0000313" key="4">
    <source>
        <dbReference type="EMBL" id="MFF4773389.1"/>
    </source>
</evidence>
<feature type="domain" description="N-acetyltransferase" evidence="3">
    <location>
        <begin position="139"/>
        <end position="280"/>
    </location>
</feature>
<dbReference type="InterPro" id="IPR000182">
    <property type="entry name" value="GNAT_dom"/>
</dbReference>
<dbReference type="CDD" id="cd04301">
    <property type="entry name" value="NAT_SF"/>
    <property type="match status" value="1"/>
</dbReference>
<dbReference type="EC" id="2.3.1.-" evidence="4"/>
<evidence type="ECO:0000256" key="2">
    <source>
        <dbReference type="ARBA" id="ARBA00023315"/>
    </source>
</evidence>